<reference evidence="11" key="1">
    <citation type="submission" date="2022-10" db="EMBL/GenBank/DDBJ databases">
        <title>The WGS of Solirubrobacter ginsenosidimutans DSM 21036.</title>
        <authorList>
            <person name="Jiang Z."/>
        </authorList>
    </citation>
    <scope>NUCLEOTIDE SEQUENCE</scope>
    <source>
        <strain evidence="11">DSM 21036</strain>
    </source>
</reference>
<keyword evidence="5 8" id="KW-1133">Transmembrane helix</keyword>
<evidence type="ECO:0000256" key="8">
    <source>
        <dbReference type="SAM" id="Phobius"/>
    </source>
</evidence>
<dbReference type="Proteomes" id="UP001149140">
    <property type="component" value="Unassembled WGS sequence"/>
</dbReference>
<feature type="domain" description="Cation efflux protein cytoplasmic" evidence="10">
    <location>
        <begin position="219"/>
        <end position="293"/>
    </location>
</feature>
<dbReference type="RefSeq" id="WP_270044369.1">
    <property type="nucleotide sequence ID" value="NZ_JAPDOD010000042.1"/>
</dbReference>
<dbReference type="AlphaFoldDB" id="A0A9X3N1S2"/>
<evidence type="ECO:0000313" key="11">
    <source>
        <dbReference type="EMBL" id="MDA0165112.1"/>
    </source>
</evidence>
<evidence type="ECO:0000256" key="2">
    <source>
        <dbReference type="ARBA" id="ARBA00008873"/>
    </source>
</evidence>
<dbReference type="InterPro" id="IPR050681">
    <property type="entry name" value="CDF/SLC30A"/>
</dbReference>
<keyword evidence="6" id="KW-0406">Ion transport</keyword>
<dbReference type="NCBIfam" id="TIGR01297">
    <property type="entry name" value="CDF"/>
    <property type="match status" value="1"/>
</dbReference>
<evidence type="ECO:0000256" key="5">
    <source>
        <dbReference type="ARBA" id="ARBA00022989"/>
    </source>
</evidence>
<dbReference type="Pfam" id="PF16916">
    <property type="entry name" value="ZT_dimer"/>
    <property type="match status" value="1"/>
</dbReference>
<dbReference type="InterPro" id="IPR002524">
    <property type="entry name" value="Cation_efflux"/>
</dbReference>
<evidence type="ECO:0000256" key="1">
    <source>
        <dbReference type="ARBA" id="ARBA00004141"/>
    </source>
</evidence>
<dbReference type="InterPro" id="IPR027469">
    <property type="entry name" value="Cation_efflux_TMD_sf"/>
</dbReference>
<evidence type="ECO:0000259" key="9">
    <source>
        <dbReference type="Pfam" id="PF01545"/>
    </source>
</evidence>
<name>A0A9X3N1S2_9ACTN</name>
<keyword evidence="4 8" id="KW-0812">Transmembrane</keyword>
<dbReference type="PANTHER" id="PTHR11562:SF17">
    <property type="entry name" value="RE54080P-RELATED"/>
    <property type="match status" value="1"/>
</dbReference>
<evidence type="ECO:0000256" key="3">
    <source>
        <dbReference type="ARBA" id="ARBA00022448"/>
    </source>
</evidence>
<feature type="transmembrane region" description="Helical" evidence="8">
    <location>
        <begin position="96"/>
        <end position="113"/>
    </location>
</feature>
<accession>A0A9X3N1S2</accession>
<comment type="similarity">
    <text evidence="2">Belongs to the cation diffusion facilitator (CDF) transporter (TC 2.A.4) family. SLC30A subfamily.</text>
</comment>
<dbReference type="EMBL" id="JAPDOD010000042">
    <property type="protein sequence ID" value="MDA0165112.1"/>
    <property type="molecule type" value="Genomic_DNA"/>
</dbReference>
<dbReference type="SUPFAM" id="SSF161111">
    <property type="entry name" value="Cation efflux protein transmembrane domain-like"/>
    <property type="match status" value="1"/>
</dbReference>
<dbReference type="GO" id="GO:0005886">
    <property type="term" value="C:plasma membrane"/>
    <property type="evidence" value="ECO:0007669"/>
    <property type="project" value="TreeGrafter"/>
</dbReference>
<evidence type="ECO:0000313" key="12">
    <source>
        <dbReference type="Proteomes" id="UP001149140"/>
    </source>
</evidence>
<dbReference type="InterPro" id="IPR036837">
    <property type="entry name" value="Cation_efflux_CTD_sf"/>
</dbReference>
<dbReference type="Gene3D" id="1.20.1510.10">
    <property type="entry name" value="Cation efflux protein transmembrane domain"/>
    <property type="match status" value="1"/>
</dbReference>
<dbReference type="PANTHER" id="PTHR11562">
    <property type="entry name" value="CATION EFFLUX PROTEIN/ ZINC TRANSPORTER"/>
    <property type="match status" value="1"/>
</dbReference>
<keyword evidence="3" id="KW-0813">Transport</keyword>
<gene>
    <name evidence="11" type="ORF">OM076_32890</name>
</gene>
<evidence type="ECO:0000256" key="6">
    <source>
        <dbReference type="ARBA" id="ARBA00023065"/>
    </source>
</evidence>
<feature type="transmembrane region" description="Helical" evidence="8">
    <location>
        <begin position="166"/>
        <end position="184"/>
    </location>
</feature>
<dbReference type="Pfam" id="PF01545">
    <property type="entry name" value="Cation_efflux"/>
    <property type="match status" value="1"/>
</dbReference>
<feature type="transmembrane region" description="Helical" evidence="8">
    <location>
        <begin position="125"/>
        <end position="145"/>
    </location>
</feature>
<dbReference type="SUPFAM" id="SSF160240">
    <property type="entry name" value="Cation efflux protein cytoplasmic domain-like"/>
    <property type="match status" value="1"/>
</dbReference>
<comment type="subcellular location">
    <subcellularLocation>
        <location evidence="1">Membrane</location>
        <topology evidence="1">Multi-pass membrane protein</topology>
    </subcellularLocation>
</comment>
<feature type="transmembrane region" description="Helical" evidence="8">
    <location>
        <begin position="26"/>
        <end position="48"/>
    </location>
</feature>
<evidence type="ECO:0000259" key="10">
    <source>
        <dbReference type="Pfam" id="PF16916"/>
    </source>
</evidence>
<keyword evidence="7 8" id="KW-0472">Membrane</keyword>
<protein>
    <submittedName>
        <fullName evidence="11">Cation diffusion facilitator family transporter</fullName>
    </submittedName>
</protein>
<feature type="transmembrane region" description="Helical" evidence="8">
    <location>
        <begin position="190"/>
        <end position="207"/>
    </location>
</feature>
<evidence type="ECO:0000256" key="4">
    <source>
        <dbReference type="ARBA" id="ARBA00022692"/>
    </source>
</evidence>
<sequence>MSHHHHDHAPGHSHAPADASASRLRIALGLLLGLMAVEVVFGVVAHSLALLSDAAHMLTDAAALALALVALRLAARPAKGALTYGLKRTEILSAQFNGATLLVLGLLIVYEGVRRLIDPPEVEGGIVLVVALIGVVVNIAATVVLHGADRTSLNVEGAFQHVLTDLVAFIATAIAGAVVLLTGFDRADGIASLFVAAVMLRAAWALLRDSGRIFLEAAPKNIDVGAVGDAMVGVGGVHEVHDLHVWEVTSGFPALSAHVLVGTEDDCHRARMDLEAVLHDRFGIEHTTLQVDHEGGDLLEIEIRDGASAPPPPAAS</sequence>
<organism evidence="11 12">
    <name type="scientific">Solirubrobacter ginsenosidimutans</name>
    <dbReference type="NCBI Taxonomy" id="490573"/>
    <lineage>
        <taxon>Bacteria</taxon>
        <taxon>Bacillati</taxon>
        <taxon>Actinomycetota</taxon>
        <taxon>Thermoleophilia</taxon>
        <taxon>Solirubrobacterales</taxon>
        <taxon>Solirubrobacteraceae</taxon>
        <taxon>Solirubrobacter</taxon>
    </lineage>
</organism>
<dbReference type="InterPro" id="IPR027470">
    <property type="entry name" value="Cation_efflux_CTD"/>
</dbReference>
<feature type="domain" description="Cation efflux protein transmembrane" evidence="9">
    <location>
        <begin position="25"/>
        <end position="214"/>
    </location>
</feature>
<dbReference type="GO" id="GO:0005385">
    <property type="term" value="F:zinc ion transmembrane transporter activity"/>
    <property type="evidence" value="ECO:0007669"/>
    <property type="project" value="TreeGrafter"/>
</dbReference>
<proteinExistence type="inferred from homology"/>
<evidence type="ECO:0000256" key="7">
    <source>
        <dbReference type="ARBA" id="ARBA00023136"/>
    </source>
</evidence>
<keyword evidence="12" id="KW-1185">Reference proteome</keyword>
<comment type="caution">
    <text evidence="11">The sequence shown here is derived from an EMBL/GenBank/DDBJ whole genome shotgun (WGS) entry which is preliminary data.</text>
</comment>
<dbReference type="InterPro" id="IPR058533">
    <property type="entry name" value="Cation_efflux_TM"/>
</dbReference>